<keyword evidence="5" id="KW-0998">Cell outer membrane</keyword>
<evidence type="ECO:0000313" key="9">
    <source>
        <dbReference type="Proteomes" id="UP000515237"/>
    </source>
</evidence>
<accession>A0A7G7G7T9</accession>
<dbReference type="AlphaFoldDB" id="A0A7G7G7T9"/>
<dbReference type="Pfam" id="PF07980">
    <property type="entry name" value="SusD_RagB"/>
    <property type="match status" value="1"/>
</dbReference>
<dbReference type="Gene3D" id="1.25.40.390">
    <property type="match status" value="1"/>
</dbReference>
<proteinExistence type="inferred from homology"/>
<dbReference type="InterPro" id="IPR012944">
    <property type="entry name" value="SusD_RagB_dom"/>
</dbReference>
<protein>
    <submittedName>
        <fullName evidence="8">RagB/SusD family nutrient uptake outer membrane protein</fullName>
    </submittedName>
</protein>
<keyword evidence="9" id="KW-1185">Reference proteome</keyword>
<name>A0A7G7G7T9_9BACT</name>
<keyword evidence="3" id="KW-0732">Signal</keyword>
<gene>
    <name evidence="8" type="ORF">HUW51_10975</name>
</gene>
<dbReference type="SUPFAM" id="SSF48452">
    <property type="entry name" value="TPR-like"/>
    <property type="match status" value="1"/>
</dbReference>
<evidence type="ECO:0000259" key="6">
    <source>
        <dbReference type="Pfam" id="PF07980"/>
    </source>
</evidence>
<dbReference type="GO" id="GO:0009279">
    <property type="term" value="C:cell outer membrane"/>
    <property type="evidence" value="ECO:0007669"/>
    <property type="project" value="UniProtKB-SubCell"/>
</dbReference>
<dbReference type="KEGG" id="aswu:HUW51_10975"/>
<evidence type="ECO:0000256" key="4">
    <source>
        <dbReference type="ARBA" id="ARBA00023136"/>
    </source>
</evidence>
<dbReference type="InterPro" id="IPR033985">
    <property type="entry name" value="SusD-like_N"/>
</dbReference>
<organism evidence="8 9">
    <name type="scientific">Adhaeribacter swui</name>
    <dbReference type="NCBI Taxonomy" id="2086471"/>
    <lineage>
        <taxon>Bacteria</taxon>
        <taxon>Pseudomonadati</taxon>
        <taxon>Bacteroidota</taxon>
        <taxon>Cytophagia</taxon>
        <taxon>Cytophagales</taxon>
        <taxon>Hymenobacteraceae</taxon>
        <taxon>Adhaeribacter</taxon>
    </lineage>
</organism>
<feature type="domain" description="SusD-like N-terminal" evidence="7">
    <location>
        <begin position="27"/>
        <end position="229"/>
    </location>
</feature>
<evidence type="ECO:0000313" key="8">
    <source>
        <dbReference type="EMBL" id="QNF33223.1"/>
    </source>
</evidence>
<dbReference type="RefSeq" id="WP_185274075.1">
    <property type="nucleotide sequence ID" value="NZ_CP055156.1"/>
</dbReference>
<dbReference type="Pfam" id="PF14322">
    <property type="entry name" value="SusD-like_3"/>
    <property type="match status" value="1"/>
</dbReference>
<evidence type="ECO:0000256" key="3">
    <source>
        <dbReference type="ARBA" id="ARBA00022729"/>
    </source>
</evidence>
<dbReference type="InterPro" id="IPR011990">
    <property type="entry name" value="TPR-like_helical_dom_sf"/>
</dbReference>
<reference evidence="8 9" key="1">
    <citation type="journal article" date="2018" name="Int. J. Syst. Evol. Microbiol.">
        <title>Adhaeribacter swui sp. nov., isolated from wet mud.</title>
        <authorList>
            <person name="Kim D.U."/>
            <person name="Kim K.W."/>
            <person name="Kang M.S."/>
            <person name="Kim J.Y."/>
            <person name="Jang J.H."/>
            <person name="Kim M.K."/>
        </authorList>
    </citation>
    <scope>NUCLEOTIDE SEQUENCE [LARGE SCALE GENOMIC DNA]</scope>
    <source>
        <strain evidence="8 9">KCTC 52873</strain>
    </source>
</reference>
<evidence type="ECO:0000256" key="1">
    <source>
        <dbReference type="ARBA" id="ARBA00004442"/>
    </source>
</evidence>
<keyword evidence="4" id="KW-0472">Membrane</keyword>
<comment type="subcellular location">
    <subcellularLocation>
        <location evidence="1">Cell outer membrane</location>
    </subcellularLocation>
</comment>
<evidence type="ECO:0000256" key="2">
    <source>
        <dbReference type="ARBA" id="ARBA00006275"/>
    </source>
</evidence>
<evidence type="ECO:0000259" key="7">
    <source>
        <dbReference type="Pfam" id="PF14322"/>
    </source>
</evidence>
<dbReference type="CDD" id="cd08977">
    <property type="entry name" value="SusD"/>
    <property type="match status" value="1"/>
</dbReference>
<evidence type="ECO:0000256" key="5">
    <source>
        <dbReference type="ARBA" id="ARBA00023237"/>
    </source>
</evidence>
<sequence>MKLKIFKKVSTSLLLGAILLGPTSCKDFLDENPPSNLTPNNFYTIPDHAEAALVAVYADLRLGYDGAGIFSSSWQMLEAPTGTSTTETAQNSDLNNLYSLVYDGNTQHIINWWNGMYRIIANANLLLAKVPGITPMDEGQKNRVLGQARFLRAWAYFNAVRLWGDVPLITEPQTIESADFFPTRAPQEQVYNLIIEDLKAAEAAGLPWMDASGKASTAAVKSQLARVYLTMAGYPLNKGTEYYKLAADKAYEVITYANANPGEINLFPTYMDVHRESTENKLEHIFMIQYNTLVAGNPMENMFPNFKPVTYAGPGGTGSTIPTPEFYKSYEPGDLRAKNQEGYFYTSYYTNGNGAPFDLGAPYIFKHFNTTSSGFAGVAGSRNNNLNVPLIRYAEVLLMYAEAQNELGGPTPEAYAAFKRIRDRAQLTTPDLGTYSQASFREAVWRERWHELAYEQITWFDMVRLRKVYNETTNQFDEFVGHQNQGRFPLQERHLLFPIPIPEIQNSPNLVQNPGY</sequence>
<feature type="domain" description="RagB/SusD" evidence="6">
    <location>
        <begin position="340"/>
        <end position="516"/>
    </location>
</feature>
<dbReference type="EMBL" id="CP055156">
    <property type="protein sequence ID" value="QNF33223.1"/>
    <property type="molecule type" value="Genomic_DNA"/>
</dbReference>
<comment type="similarity">
    <text evidence="2">Belongs to the SusD family.</text>
</comment>
<dbReference type="Proteomes" id="UP000515237">
    <property type="component" value="Chromosome"/>
</dbReference>